<evidence type="ECO:0000313" key="6">
    <source>
        <dbReference type="Proteomes" id="UP000563426"/>
    </source>
</evidence>
<keyword evidence="6" id="KW-1185">Reference proteome</keyword>
<dbReference type="InterPro" id="IPR027417">
    <property type="entry name" value="P-loop_NTPase"/>
</dbReference>
<dbReference type="InterPro" id="IPR001482">
    <property type="entry name" value="T2SS/T4SS_dom"/>
</dbReference>
<dbReference type="AlphaFoldDB" id="A0A3A8IC99"/>
<dbReference type="RefSeq" id="WP_120526770.1">
    <property type="nucleotide sequence ID" value="NZ_JABFJV010000016.1"/>
</dbReference>
<dbReference type="SMART" id="SM00382">
    <property type="entry name" value="AAA"/>
    <property type="match status" value="1"/>
</dbReference>
<dbReference type="PANTHER" id="PTHR30258:SF13">
    <property type="entry name" value="SECRETION PATHWAY ATPASE-RELATED"/>
    <property type="match status" value="1"/>
</dbReference>
<evidence type="ECO:0000256" key="1">
    <source>
        <dbReference type="ARBA" id="ARBA00006611"/>
    </source>
</evidence>
<dbReference type="GO" id="GO:0005886">
    <property type="term" value="C:plasma membrane"/>
    <property type="evidence" value="ECO:0007669"/>
    <property type="project" value="TreeGrafter"/>
</dbReference>
<dbReference type="InterPro" id="IPR007831">
    <property type="entry name" value="T2SS_GspE_N"/>
</dbReference>
<dbReference type="SUPFAM" id="SSF160246">
    <property type="entry name" value="EspE N-terminal domain-like"/>
    <property type="match status" value="1"/>
</dbReference>
<proteinExistence type="inferred from homology"/>
<dbReference type="InterPro" id="IPR037257">
    <property type="entry name" value="T2SS_E_N_sf"/>
</dbReference>
<accession>A0A3A8IC99</accession>
<keyword evidence="2" id="KW-0547">Nucleotide-binding</keyword>
<dbReference type="CDD" id="cd01129">
    <property type="entry name" value="PulE-GspE-like"/>
    <property type="match status" value="1"/>
</dbReference>
<name>A0A3A8IC99_9BACT</name>
<dbReference type="PROSITE" id="PS00662">
    <property type="entry name" value="T2SP_E"/>
    <property type="match status" value="1"/>
</dbReference>
<dbReference type="PANTHER" id="PTHR30258">
    <property type="entry name" value="TYPE II SECRETION SYSTEM PROTEIN GSPE-RELATED"/>
    <property type="match status" value="1"/>
</dbReference>
<dbReference type="GO" id="GO:0016887">
    <property type="term" value="F:ATP hydrolysis activity"/>
    <property type="evidence" value="ECO:0007669"/>
    <property type="project" value="TreeGrafter"/>
</dbReference>
<dbReference type="Pfam" id="PF00437">
    <property type="entry name" value="T2SSE"/>
    <property type="match status" value="1"/>
</dbReference>
<dbReference type="GO" id="GO:0005524">
    <property type="term" value="F:ATP binding"/>
    <property type="evidence" value="ECO:0007669"/>
    <property type="project" value="UniProtKB-KW"/>
</dbReference>
<dbReference type="Gene3D" id="3.30.300.160">
    <property type="entry name" value="Type II secretion system, protein E, N-terminal domain"/>
    <property type="match status" value="1"/>
</dbReference>
<protein>
    <submittedName>
        <fullName evidence="5">Flp pilus assembly complex ATPase component TadA</fullName>
    </submittedName>
</protein>
<dbReference type="FunFam" id="3.40.50.300:FF:000398">
    <property type="entry name" value="Type IV pilus assembly ATPase PilB"/>
    <property type="match status" value="1"/>
</dbReference>
<dbReference type="Pfam" id="PF05157">
    <property type="entry name" value="MshEN"/>
    <property type="match status" value="1"/>
</dbReference>
<dbReference type="Gene3D" id="3.40.50.300">
    <property type="entry name" value="P-loop containing nucleotide triphosphate hydrolases"/>
    <property type="match status" value="1"/>
</dbReference>
<reference evidence="5 6" key="1">
    <citation type="submission" date="2020-05" db="EMBL/GenBank/DDBJ databases">
        <authorList>
            <person name="Whitworth D."/>
        </authorList>
    </citation>
    <scope>NUCLEOTIDE SEQUENCE [LARGE SCALE GENOMIC DNA]</scope>
    <source>
        <strain evidence="5 6">AB043B</strain>
    </source>
</reference>
<evidence type="ECO:0000259" key="4">
    <source>
        <dbReference type="PROSITE" id="PS00662"/>
    </source>
</evidence>
<keyword evidence="3" id="KW-0067">ATP-binding</keyword>
<comment type="caution">
    <text evidence="5">The sequence shown here is derived from an EMBL/GenBank/DDBJ whole genome shotgun (WGS) entry which is preliminary data.</text>
</comment>
<dbReference type="OrthoDB" id="9805147at2"/>
<dbReference type="Gene3D" id="3.30.450.90">
    <property type="match status" value="1"/>
</dbReference>
<gene>
    <name evidence="5" type="primary">tadA</name>
    <name evidence="5" type="ORF">HMI49_05070</name>
</gene>
<evidence type="ECO:0000256" key="2">
    <source>
        <dbReference type="ARBA" id="ARBA00022741"/>
    </source>
</evidence>
<sequence length="612" mass="66690">MTQAAPPGSSGPSRSATDFTLGFLLEALVAQRLLTPQQAQEVLAREPAARARVIKTQGGTGKDAARYDVSPVEVVAAFQIPAPGGRGVLDEDRVTEAAARASGLAYRKLDPLKMDMALATRTVSRPYAQKHVLLPLERTEQGRLRVAVANPFDRELFESFHRLTGEPVEPVLSAKTDILRSIADIYGFKKTLAKAADDFSDSQSQIANFEQLVSLSGTQELEASDRPVVQAVDYLLRYAFDNRASDIHIEPKRATAVVRLRIDGVLHPVYSLPAQVHPPIVSRVKMLARIDISEKRRPQDGRIKTERDGREVELRVSTLPTAFGEKVVIRIFDPETLVQDIAQLGFEPDEKGHFESWIDQPHGLILVTGPTGSGKTTTLYSALKAVAGPDVNVTTIEDPIEMVWDTFNQVQVQPKVGLDFAGALRHILRQDPDVIMVGEIRDAETAENALQAALTGHLVLSTLHTNDALGAVARMKDLGVPAFLLAQSLLGVMAQRLLRRVCVHCAEEAVLTPDELLALQAPLPLLPGGVKLSKGAGCVRCRGTGFSGRTGVFEIVSTTREVRELIAREAPYEQLVQAARKSGMRTLREAAVRKLAQGLTAFDEVVRMTSAF</sequence>
<dbReference type="EMBL" id="JABFJV010000016">
    <property type="protein sequence ID" value="NOK32568.1"/>
    <property type="molecule type" value="Genomic_DNA"/>
</dbReference>
<organism evidence="5 6">
    <name type="scientific">Corallococcus exercitus</name>
    <dbReference type="NCBI Taxonomy" id="2316736"/>
    <lineage>
        <taxon>Bacteria</taxon>
        <taxon>Pseudomonadati</taxon>
        <taxon>Myxococcota</taxon>
        <taxon>Myxococcia</taxon>
        <taxon>Myxococcales</taxon>
        <taxon>Cystobacterineae</taxon>
        <taxon>Myxococcaceae</taxon>
        <taxon>Corallococcus</taxon>
    </lineage>
</organism>
<evidence type="ECO:0000256" key="3">
    <source>
        <dbReference type="ARBA" id="ARBA00022840"/>
    </source>
</evidence>
<feature type="domain" description="Bacterial type II secretion system protein E" evidence="4">
    <location>
        <begin position="428"/>
        <end position="442"/>
    </location>
</feature>
<evidence type="ECO:0000313" key="5">
    <source>
        <dbReference type="EMBL" id="NOK32568.1"/>
    </source>
</evidence>
<dbReference type="InterPro" id="IPR003593">
    <property type="entry name" value="AAA+_ATPase"/>
</dbReference>
<dbReference type="Proteomes" id="UP000563426">
    <property type="component" value="Unassembled WGS sequence"/>
</dbReference>
<dbReference type="SUPFAM" id="SSF52540">
    <property type="entry name" value="P-loop containing nucleoside triphosphate hydrolases"/>
    <property type="match status" value="1"/>
</dbReference>
<comment type="similarity">
    <text evidence="1">Belongs to the GSP E family.</text>
</comment>